<dbReference type="Gene3D" id="2.60.450.10">
    <property type="entry name" value="Lipopolysaccharide (LPS) transport protein A like domain"/>
    <property type="match status" value="1"/>
</dbReference>
<evidence type="ECO:0000313" key="3">
    <source>
        <dbReference type="Proteomes" id="UP000824108"/>
    </source>
</evidence>
<evidence type="ECO:0000256" key="1">
    <source>
        <dbReference type="SAM" id="Phobius"/>
    </source>
</evidence>
<name>A0A9D2GXR1_9BACE</name>
<sequence length="210" mass="24319">MSSRPFQVVEHKILSITIAITAMVMLLLFSSCSGRKKEMGAAITERDSLPVMDTRGVTTLVSDSGVIRYRINAEEWKVYDRKSPSYWSFEKGVYVEKFDSLFQVEASIEADTAYYYDKQRLWKLMSNVHIQNLKGEKFDTELLYWDQNKKKVYSDKEVRIEQPDQIIYAVGFESDEQLSKYVFFKTNGIFYIDEEDGTAPADSLQTDTVN</sequence>
<feature type="transmembrane region" description="Helical" evidence="1">
    <location>
        <begin position="12"/>
        <end position="29"/>
    </location>
</feature>
<dbReference type="PROSITE" id="PS51257">
    <property type="entry name" value="PROKAR_LIPOPROTEIN"/>
    <property type="match status" value="1"/>
</dbReference>
<dbReference type="AlphaFoldDB" id="A0A9D2GXR1"/>
<comment type="caution">
    <text evidence="2">The sequence shown here is derived from an EMBL/GenBank/DDBJ whole genome shotgun (WGS) entry which is preliminary data.</text>
</comment>
<organism evidence="2 3">
    <name type="scientific">Candidatus Bacteroides merdavium</name>
    <dbReference type="NCBI Taxonomy" id="2838472"/>
    <lineage>
        <taxon>Bacteria</taxon>
        <taxon>Pseudomonadati</taxon>
        <taxon>Bacteroidota</taxon>
        <taxon>Bacteroidia</taxon>
        <taxon>Bacteroidales</taxon>
        <taxon>Bacteroidaceae</taxon>
        <taxon>Bacteroides</taxon>
    </lineage>
</organism>
<keyword evidence="1" id="KW-0472">Membrane</keyword>
<gene>
    <name evidence="2" type="primary">lptC</name>
    <name evidence="2" type="ORF">H9807_03250</name>
</gene>
<keyword evidence="1" id="KW-0812">Transmembrane</keyword>
<dbReference type="InterPro" id="IPR010664">
    <property type="entry name" value="LipoPS_assembly_LptC-rel"/>
</dbReference>
<accession>A0A9D2GXR1</accession>
<reference evidence="2" key="2">
    <citation type="submission" date="2021-04" db="EMBL/GenBank/DDBJ databases">
        <authorList>
            <person name="Gilroy R."/>
        </authorList>
    </citation>
    <scope>NUCLEOTIDE SEQUENCE</scope>
    <source>
        <strain evidence="2">CHK118-2852</strain>
    </source>
</reference>
<dbReference type="GO" id="GO:0015221">
    <property type="term" value="F:lipopolysaccharide transmembrane transporter activity"/>
    <property type="evidence" value="ECO:0007669"/>
    <property type="project" value="InterPro"/>
</dbReference>
<reference evidence="2" key="1">
    <citation type="journal article" date="2021" name="PeerJ">
        <title>Extensive microbial diversity within the chicken gut microbiome revealed by metagenomics and culture.</title>
        <authorList>
            <person name="Gilroy R."/>
            <person name="Ravi A."/>
            <person name="Getino M."/>
            <person name="Pursley I."/>
            <person name="Horton D.L."/>
            <person name="Alikhan N.F."/>
            <person name="Baker D."/>
            <person name="Gharbi K."/>
            <person name="Hall N."/>
            <person name="Watson M."/>
            <person name="Adriaenssens E.M."/>
            <person name="Foster-Nyarko E."/>
            <person name="Jarju S."/>
            <person name="Secka A."/>
            <person name="Antonio M."/>
            <person name="Oren A."/>
            <person name="Chaudhuri R.R."/>
            <person name="La Ragione R."/>
            <person name="Hildebrand F."/>
            <person name="Pallen M.J."/>
        </authorList>
    </citation>
    <scope>NUCLEOTIDE SEQUENCE</scope>
    <source>
        <strain evidence="2">CHK118-2852</strain>
    </source>
</reference>
<dbReference type="NCBIfam" id="TIGR04409">
    <property type="entry name" value="LptC_YrbK"/>
    <property type="match status" value="1"/>
</dbReference>
<keyword evidence="1" id="KW-1133">Transmembrane helix</keyword>
<dbReference type="EMBL" id="DXAV01000028">
    <property type="protein sequence ID" value="HIZ91126.1"/>
    <property type="molecule type" value="Genomic_DNA"/>
</dbReference>
<dbReference type="GO" id="GO:0005886">
    <property type="term" value="C:plasma membrane"/>
    <property type="evidence" value="ECO:0007669"/>
    <property type="project" value="InterPro"/>
</dbReference>
<proteinExistence type="predicted"/>
<protein>
    <submittedName>
        <fullName evidence="2">LPS export ABC transporter periplasmic protein LptC</fullName>
    </submittedName>
</protein>
<dbReference type="InterPro" id="IPR026265">
    <property type="entry name" value="LptC"/>
</dbReference>
<dbReference type="Pfam" id="PF06835">
    <property type="entry name" value="LptC"/>
    <property type="match status" value="1"/>
</dbReference>
<dbReference type="Proteomes" id="UP000824108">
    <property type="component" value="Unassembled WGS sequence"/>
</dbReference>
<evidence type="ECO:0000313" key="2">
    <source>
        <dbReference type="EMBL" id="HIZ91126.1"/>
    </source>
</evidence>